<dbReference type="VEuPathDB" id="FungiDB:PCH_Pc20g02890"/>
<accession>B6HF50</accession>
<proteinExistence type="predicted"/>
<dbReference type="OrthoDB" id="10556588at2759"/>
<evidence type="ECO:0000313" key="2">
    <source>
        <dbReference type="Proteomes" id="UP000000724"/>
    </source>
</evidence>
<gene>
    <name evidence="1" type="ORF">Pc20g02890</name>
    <name evidence="1" type="ORF">PCH_Pc20g02890</name>
</gene>
<protein>
    <submittedName>
        <fullName evidence="1">Uncharacterized protein</fullName>
    </submittedName>
</protein>
<dbReference type="HOGENOM" id="CLU_2197805_0_0_1"/>
<keyword evidence="2" id="KW-1185">Reference proteome</keyword>
<sequence length="108" mass="11827">MEGGEQNNLIDPNSILALGRPTFGSPLGILGIRFACSKRHTVVSPRRTNGHIIWGMHNNAVVDYFLTVTPGTRNIERNILLPKVPNWSILELGSGSGILCITLHFPLL</sequence>
<name>B6HF50_PENRW</name>
<reference evidence="1 2" key="1">
    <citation type="journal article" date="2008" name="Nat. Biotechnol.">
        <title>Genome sequencing and analysis of the filamentous fungus Penicillium chrysogenum.</title>
        <authorList>
            <person name="van den Berg M.A."/>
            <person name="Albang R."/>
            <person name="Albermann K."/>
            <person name="Badger J.H."/>
            <person name="Daran J.-M."/>
            <person name="Driessen A.J.M."/>
            <person name="Garcia-Estrada C."/>
            <person name="Fedorova N.D."/>
            <person name="Harris D.M."/>
            <person name="Heijne W.H.M."/>
            <person name="Joardar V.S."/>
            <person name="Kiel J.A.K.W."/>
            <person name="Kovalchuk A."/>
            <person name="Martin J.F."/>
            <person name="Nierman W.C."/>
            <person name="Nijland J.G."/>
            <person name="Pronk J.T."/>
            <person name="Roubos J.A."/>
            <person name="van der Klei I.J."/>
            <person name="van Peij N.N.M.E."/>
            <person name="Veenhuis M."/>
            <person name="von Doehren H."/>
            <person name="Wagner C."/>
            <person name="Wortman J.R."/>
            <person name="Bovenberg R.A.L."/>
        </authorList>
    </citation>
    <scope>NUCLEOTIDE SEQUENCE [LARGE SCALE GENOMIC DNA]</scope>
    <source>
        <strain evidence="2">ATCC 28089 / DSM 1075 / NRRL 1951 / Wisconsin 54-1255</strain>
    </source>
</reference>
<dbReference type="AlphaFoldDB" id="B6HF50"/>
<evidence type="ECO:0000313" key="1">
    <source>
        <dbReference type="EMBL" id="CAP85618.1"/>
    </source>
</evidence>
<dbReference type="Proteomes" id="UP000000724">
    <property type="component" value="Contig Pc00c20"/>
</dbReference>
<dbReference type="EMBL" id="AM920435">
    <property type="protein sequence ID" value="CAP85618.1"/>
    <property type="molecule type" value="Genomic_DNA"/>
</dbReference>
<organism evidence="1 2">
    <name type="scientific">Penicillium rubens (strain ATCC 28089 / DSM 1075 / NRRL 1951 / Wisconsin 54-1255)</name>
    <name type="common">Penicillium chrysogenum</name>
    <dbReference type="NCBI Taxonomy" id="500485"/>
    <lineage>
        <taxon>Eukaryota</taxon>
        <taxon>Fungi</taxon>
        <taxon>Dikarya</taxon>
        <taxon>Ascomycota</taxon>
        <taxon>Pezizomycotina</taxon>
        <taxon>Eurotiomycetes</taxon>
        <taxon>Eurotiomycetidae</taxon>
        <taxon>Eurotiales</taxon>
        <taxon>Aspergillaceae</taxon>
        <taxon>Penicillium</taxon>
        <taxon>Penicillium chrysogenum species complex</taxon>
    </lineage>
</organism>